<comment type="subcellular location">
    <subcellularLocation>
        <location evidence="1">Nucleus</location>
    </subcellularLocation>
</comment>
<dbReference type="GO" id="GO:0071038">
    <property type="term" value="P:TRAMP-dependent tRNA surveillance pathway"/>
    <property type="evidence" value="ECO:0007669"/>
    <property type="project" value="TreeGrafter"/>
</dbReference>
<dbReference type="InterPro" id="IPR002121">
    <property type="entry name" value="HRDC_dom"/>
</dbReference>
<dbReference type="InterPro" id="IPR036397">
    <property type="entry name" value="RNaseH_sf"/>
</dbReference>
<organism evidence="5">
    <name type="scientific">Tetraselmis sp. GSL018</name>
    <dbReference type="NCBI Taxonomy" id="582737"/>
    <lineage>
        <taxon>Eukaryota</taxon>
        <taxon>Viridiplantae</taxon>
        <taxon>Chlorophyta</taxon>
        <taxon>core chlorophytes</taxon>
        <taxon>Chlorodendrophyceae</taxon>
        <taxon>Chlorodendrales</taxon>
        <taxon>Chlorodendraceae</taxon>
        <taxon>Tetraselmis</taxon>
    </lineage>
</organism>
<dbReference type="InterPro" id="IPR012337">
    <property type="entry name" value="RNaseH-like_sf"/>
</dbReference>
<dbReference type="PANTHER" id="PTHR12124">
    <property type="entry name" value="POLYMYOSITIS/SCLERODERMA AUTOANTIGEN-RELATED"/>
    <property type="match status" value="1"/>
</dbReference>
<dbReference type="GO" id="GO:0003727">
    <property type="term" value="F:single-stranded RNA binding"/>
    <property type="evidence" value="ECO:0007669"/>
    <property type="project" value="TreeGrafter"/>
</dbReference>
<dbReference type="InterPro" id="IPR044876">
    <property type="entry name" value="HRDC_dom_sf"/>
</dbReference>
<dbReference type="InterPro" id="IPR010997">
    <property type="entry name" value="HRDC-like_sf"/>
</dbReference>
<protein>
    <submittedName>
        <fullName evidence="5">Exosome complex exonuclease RRP6</fullName>
    </submittedName>
</protein>
<dbReference type="InterPro" id="IPR045092">
    <property type="entry name" value="Rrp6-like"/>
</dbReference>
<dbReference type="EMBL" id="GBEZ01002230">
    <property type="protein sequence ID" value="JAC82804.1"/>
    <property type="molecule type" value="Transcribed_RNA"/>
</dbReference>
<dbReference type="AlphaFoldDB" id="A0A061SIC0"/>
<evidence type="ECO:0000313" key="5">
    <source>
        <dbReference type="EMBL" id="JAC82804.1"/>
    </source>
</evidence>
<feature type="compositionally biased region" description="Low complexity" evidence="3">
    <location>
        <begin position="286"/>
        <end position="296"/>
    </location>
</feature>
<evidence type="ECO:0000256" key="1">
    <source>
        <dbReference type="ARBA" id="ARBA00004123"/>
    </source>
</evidence>
<sequence length="740" mass="77218">MGFTCLMQLSTREADWIVDTIALRSLIGPKLGPIFADTGVLKVLHGADYDIQWLQRDFGIYTANMFDTGQAARVLELPSFGLAYLLSHYCSVKPDKRHQLADWRVRPIPEEMLLYAQTDTHYLLYIHDRLKAELTERENVRTDLRVPVPPASGAPDTALGIVLERSRQICLKLFEKELHTETSYLKDLQKIEGPPLSSEQTAIYAALFGWRDGVARATDESVGYVMPRAVLIKLARDPPESRGRLIAASGASPLVRQHADAILRVIASAKEQAAASVVTGKVTPGSTSSAAVVTAAAEERAPSPELTRAPGRDQSDAANKASELPAEESAPGNDREARAPQPVAVKPVTARSCPPSSRGMAAILGGGKAAAALPRPGEATAAESAGDGEGAANGSDKAHALGPAGSSKPTGAASSGVAKAERQRGKGAGHVGGAGLAAMLGARAPFVKGKGALSAPAGEASKPSPSPVLALLAGSTLAGSGCRRDAGSLLGTPSGEDTFRAIMKSFNMPFSLSSGTQETAVPAFEALQAGETEDTPPTEANAAEAVAVTRDKEGVPCGDEEAAQAGGETGETVSGWLAQKREEMGTGDKEADNGPREGEPCEVDAKREAGFEEYLPMSLNEAHSGKGTLRRNAGQGRKSSQGGLARTKQAAEVVPFDYAKQVEGSSLGKAFQPNLAGQKACKKSELGRTPSGQKGHRGGGRGRGRSHVRGGAAMYINASIQPGKRSTAFVRSGNKSSSRK</sequence>
<dbReference type="Pfam" id="PF00570">
    <property type="entry name" value="HRDC"/>
    <property type="match status" value="1"/>
</dbReference>
<feature type="region of interest" description="Disordered" evidence="3">
    <location>
        <begin position="277"/>
        <end position="359"/>
    </location>
</feature>
<keyword evidence="5" id="KW-0540">Nuclease</keyword>
<feature type="region of interest" description="Disordered" evidence="3">
    <location>
        <begin position="622"/>
        <end position="650"/>
    </location>
</feature>
<dbReference type="GO" id="GO:0071037">
    <property type="term" value="P:nuclear polyadenylation-dependent snRNA catabolic process"/>
    <property type="evidence" value="ECO:0007669"/>
    <property type="project" value="TreeGrafter"/>
</dbReference>
<dbReference type="GO" id="GO:0000166">
    <property type="term" value="F:nucleotide binding"/>
    <property type="evidence" value="ECO:0007669"/>
    <property type="project" value="InterPro"/>
</dbReference>
<evidence type="ECO:0000256" key="3">
    <source>
        <dbReference type="SAM" id="MobiDB-lite"/>
    </source>
</evidence>
<accession>A0A061SIC0</accession>
<dbReference type="GO" id="GO:0071035">
    <property type="term" value="P:nuclear polyadenylation-dependent rRNA catabolic process"/>
    <property type="evidence" value="ECO:0007669"/>
    <property type="project" value="TreeGrafter"/>
</dbReference>
<dbReference type="GO" id="GO:0071036">
    <property type="term" value="P:nuclear polyadenylation-dependent snoRNA catabolic process"/>
    <property type="evidence" value="ECO:0007669"/>
    <property type="project" value="TreeGrafter"/>
</dbReference>
<dbReference type="Gene3D" id="3.30.420.10">
    <property type="entry name" value="Ribonuclease H-like superfamily/Ribonuclease H"/>
    <property type="match status" value="1"/>
</dbReference>
<feature type="region of interest" description="Disordered" evidence="3">
    <location>
        <begin position="374"/>
        <end position="429"/>
    </location>
</feature>
<dbReference type="GO" id="GO:0005730">
    <property type="term" value="C:nucleolus"/>
    <property type="evidence" value="ECO:0007669"/>
    <property type="project" value="TreeGrafter"/>
</dbReference>
<dbReference type="SMART" id="SM00341">
    <property type="entry name" value="HRDC"/>
    <property type="match status" value="1"/>
</dbReference>
<dbReference type="GO" id="GO:0071051">
    <property type="term" value="P:poly(A)-dependent snoRNA 3'-end processing"/>
    <property type="evidence" value="ECO:0007669"/>
    <property type="project" value="TreeGrafter"/>
</dbReference>
<dbReference type="Pfam" id="PF01612">
    <property type="entry name" value="DNA_pol_A_exo1"/>
    <property type="match status" value="1"/>
</dbReference>
<feature type="domain" description="HRDC" evidence="4">
    <location>
        <begin position="197"/>
        <end position="276"/>
    </location>
</feature>
<dbReference type="InterPro" id="IPR002562">
    <property type="entry name" value="3'-5'_exonuclease_dom"/>
</dbReference>
<dbReference type="GO" id="GO:0000176">
    <property type="term" value="C:nuclear exosome (RNase complex)"/>
    <property type="evidence" value="ECO:0007669"/>
    <property type="project" value="TreeGrafter"/>
</dbReference>
<feature type="compositionally biased region" description="Basic residues" evidence="3">
    <location>
        <begin position="694"/>
        <end position="708"/>
    </location>
</feature>
<dbReference type="GO" id="GO:0000175">
    <property type="term" value="F:3'-5'-RNA exonuclease activity"/>
    <property type="evidence" value="ECO:0007669"/>
    <property type="project" value="InterPro"/>
</dbReference>
<proteinExistence type="predicted"/>
<evidence type="ECO:0000256" key="2">
    <source>
        <dbReference type="ARBA" id="ARBA00023242"/>
    </source>
</evidence>
<dbReference type="GO" id="GO:0071039">
    <property type="term" value="P:nuclear polyadenylation-dependent CUT catabolic process"/>
    <property type="evidence" value="ECO:0007669"/>
    <property type="project" value="TreeGrafter"/>
</dbReference>
<dbReference type="SUPFAM" id="SSF53098">
    <property type="entry name" value="Ribonuclease H-like"/>
    <property type="match status" value="1"/>
</dbReference>
<keyword evidence="5" id="KW-0269">Exonuclease</keyword>
<dbReference type="SMART" id="SM00474">
    <property type="entry name" value="35EXOc"/>
    <property type="match status" value="1"/>
</dbReference>
<dbReference type="PROSITE" id="PS50967">
    <property type="entry name" value="HRDC"/>
    <property type="match status" value="1"/>
</dbReference>
<gene>
    <name evidence="5" type="primary">EXOSC10</name>
    <name evidence="5" type="ORF">TSPGSL018_4853</name>
</gene>
<feature type="compositionally biased region" description="Low complexity" evidence="3">
    <location>
        <begin position="374"/>
        <end position="394"/>
    </location>
</feature>
<dbReference type="GO" id="GO:0071044">
    <property type="term" value="P:histone mRNA catabolic process"/>
    <property type="evidence" value="ECO:0007669"/>
    <property type="project" value="TreeGrafter"/>
</dbReference>
<dbReference type="GO" id="GO:0000467">
    <property type="term" value="P:exonucleolytic trimming to generate mature 3'-end of 5.8S rRNA from tricistronic rRNA transcript (SSU-rRNA, 5.8S rRNA, LSU-rRNA)"/>
    <property type="evidence" value="ECO:0007669"/>
    <property type="project" value="InterPro"/>
</dbReference>
<keyword evidence="5" id="KW-0378">Hydrolase</keyword>
<dbReference type="Gene3D" id="1.10.150.80">
    <property type="entry name" value="HRDC domain"/>
    <property type="match status" value="1"/>
</dbReference>
<feature type="region of interest" description="Disordered" evidence="3">
    <location>
        <begin position="552"/>
        <end position="571"/>
    </location>
</feature>
<keyword evidence="2" id="KW-0539">Nucleus</keyword>
<dbReference type="GO" id="GO:0071040">
    <property type="term" value="P:nuclear polyadenylation-dependent antisense transcript catabolic process"/>
    <property type="evidence" value="ECO:0007669"/>
    <property type="project" value="TreeGrafter"/>
</dbReference>
<reference evidence="5" key="1">
    <citation type="submission" date="2014-05" db="EMBL/GenBank/DDBJ databases">
        <title>The transcriptome of the halophilic microalga Tetraselmis sp. GSL018 isolated from the Great Salt Lake, Utah.</title>
        <authorList>
            <person name="Jinkerson R.E."/>
            <person name="D'Adamo S."/>
            <person name="Posewitz M.C."/>
        </authorList>
    </citation>
    <scope>NUCLEOTIDE SEQUENCE</scope>
    <source>
        <strain evidence="5">GSL018</strain>
    </source>
</reference>
<dbReference type="PANTHER" id="PTHR12124:SF47">
    <property type="entry name" value="EXOSOME COMPONENT 10"/>
    <property type="match status" value="1"/>
</dbReference>
<dbReference type="SUPFAM" id="SSF47819">
    <property type="entry name" value="HRDC-like"/>
    <property type="match status" value="1"/>
</dbReference>
<feature type="region of interest" description="Disordered" evidence="3">
    <location>
        <begin position="670"/>
        <end position="740"/>
    </location>
</feature>
<name>A0A061SIC0_9CHLO</name>
<evidence type="ECO:0000259" key="4">
    <source>
        <dbReference type="PROSITE" id="PS50967"/>
    </source>
</evidence>